<gene>
    <name evidence="2" type="ORF">SEVIR_6G197900v2</name>
</gene>
<organism evidence="2 3">
    <name type="scientific">Setaria viridis</name>
    <name type="common">Green bristlegrass</name>
    <name type="synonym">Setaria italica subsp. viridis</name>
    <dbReference type="NCBI Taxonomy" id="4556"/>
    <lineage>
        <taxon>Eukaryota</taxon>
        <taxon>Viridiplantae</taxon>
        <taxon>Streptophyta</taxon>
        <taxon>Embryophyta</taxon>
        <taxon>Tracheophyta</taxon>
        <taxon>Spermatophyta</taxon>
        <taxon>Magnoliopsida</taxon>
        <taxon>Liliopsida</taxon>
        <taxon>Poales</taxon>
        <taxon>Poaceae</taxon>
        <taxon>PACMAD clade</taxon>
        <taxon>Panicoideae</taxon>
        <taxon>Panicodae</taxon>
        <taxon>Paniceae</taxon>
        <taxon>Cenchrinae</taxon>
        <taxon>Setaria</taxon>
    </lineage>
</organism>
<dbReference type="Gramene" id="TKW10893">
    <property type="protein sequence ID" value="TKW10893"/>
    <property type="gene ID" value="SEVIR_6G197900v2"/>
</dbReference>
<accession>A0A4U6UAD8</accession>
<keyword evidence="1" id="KW-0472">Membrane</keyword>
<sequence length="139" mass="15902">MQPGYLLNPLSLRWYSQFSVDSFAAVLALADICRRRCCFGLMLYRHDRAGWVDILLLLLCLDGCFAVVIQMSGWMLCHHCGSETFSTLDEVVYFDRFKRVVVSKFVSSSVISYCCFESCGGCLCVSSVFFFLWSFVLLY</sequence>
<keyword evidence="3" id="KW-1185">Reference proteome</keyword>
<dbReference type="Proteomes" id="UP000298652">
    <property type="component" value="Chromosome 6"/>
</dbReference>
<protein>
    <submittedName>
        <fullName evidence="2">Uncharacterized protein</fullName>
    </submittedName>
</protein>
<keyword evidence="1" id="KW-1133">Transmembrane helix</keyword>
<feature type="transmembrane region" description="Helical" evidence="1">
    <location>
        <begin position="12"/>
        <end position="33"/>
    </location>
</feature>
<feature type="transmembrane region" description="Helical" evidence="1">
    <location>
        <begin position="54"/>
        <end position="76"/>
    </location>
</feature>
<name>A0A4U6UAD8_SETVI</name>
<keyword evidence="1" id="KW-0812">Transmembrane</keyword>
<evidence type="ECO:0000313" key="2">
    <source>
        <dbReference type="EMBL" id="TKW10893.1"/>
    </source>
</evidence>
<dbReference type="AlphaFoldDB" id="A0A4U6UAD8"/>
<evidence type="ECO:0000256" key="1">
    <source>
        <dbReference type="SAM" id="Phobius"/>
    </source>
</evidence>
<evidence type="ECO:0000313" key="3">
    <source>
        <dbReference type="Proteomes" id="UP000298652"/>
    </source>
</evidence>
<dbReference type="EMBL" id="CM016557">
    <property type="protein sequence ID" value="TKW10893.1"/>
    <property type="molecule type" value="Genomic_DNA"/>
</dbReference>
<reference evidence="2" key="1">
    <citation type="submission" date="2019-03" db="EMBL/GenBank/DDBJ databases">
        <title>WGS assembly of Setaria viridis.</title>
        <authorList>
            <person name="Huang P."/>
            <person name="Jenkins J."/>
            <person name="Grimwood J."/>
            <person name="Barry K."/>
            <person name="Healey A."/>
            <person name="Mamidi S."/>
            <person name="Sreedasyam A."/>
            <person name="Shu S."/>
            <person name="Feldman M."/>
            <person name="Wu J."/>
            <person name="Yu Y."/>
            <person name="Chen C."/>
            <person name="Johnson J."/>
            <person name="Rokhsar D."/>
            <person name="Baxter I."/>
            <person name="Schmutz J."/>
            <person name="Brutnell T."/>
            <person name="Kellogg E."/>
        </authorList>
    </citation>
    <scope>NUCLEOTIDE SEQUENCE [LARGE SCALE GENOMIC DNA]</scope>
</reference>
<proteinExistence type="predicted"/>
<feature type="transmembrane region" description="Helical" evidence="1">
    <location>
        <begin position="110"/>
        <end position="138"/>
    </location>
</feature>